<feature type="region of interest" description="Disordered" evidence="1">
    <location>
        <begin position="52"/>
        <end position="83"/>
    </location>
</feature>
<reference evidence="2" key="1">
    <citation type="submission" date="2022-08" db="EMBL/GenBank/DDBJ databases">
        <authorList>
            <consortium name="DOE Joint Genome Institute"/>
            <person name="Min B."/>
            <person name="Riley R."/>
            <person name="Sierra-Patev S."/>
            <person name="Naranjo-Ortiz M."/>
            <person name="Looney B."/>
            <person name="Konkel Z."/>
            <person name="Slot J.C."/>
            <person name="Sakamoto Y."/>
            <person name="Steenwyk J.L."/>
            <person name="Rokas A."/>
            <person name="Carro J."/>
            <person name="Camarero S."/>
            <person name="Ferreira P."/>
            <person name="Molpeceres G."/>
            <person name="Ruiz-Duenas F.J."/>
            <person name="Serrano A."/>
            <person name="Henrissat B."/>
            <person name="Drula E."/>
            <person name="Hughes K.W."/>
            <person name="Mata J.L."/>
            <person name="Ishikawa N.K."/>
            <person name="Vargas-Isla R."/>
            <person name="Ushijima S."/>
            <person name="Smith C.A."/>
            <person name="Ahrendt S."/>
            <person name="Andreopoulos W."/>
            <person name="He G."/>
            <person name="Labutti K."/>
            <person name="Lipzen A."/>
            <person name="Ng V."/>
            <person name="Sandor L."/>
            <person name="Barry K."/>
            <person name="Martinez A.T."/>
            <person name="Xiao Y."/>
            <person name="Gibbons J.G."/>
            <person name="Terashima K."/>
            <person name="Hibbett D.S."/>
            <person name="Grigoriev I.V."/>
        </authorList>
    </citation>
    <scope>NUCLEOTIDE SEQUENCE</scope>
    <source>
        <strain evidence="2">TFB9207</strain>
    </source>
</reference>
<name>A0AA38NVG2_9AGAR</name>
<protein>
    <submittedName>
        <fullName evidence="2">Uncharacterized protein</fullName>
    </submittedName>
</protein>
<dbReference type="AlphaFoldDB" id="A0AA38NVG2"/>
<keyword evidence="3" id="KW-1185">Reference proteome</keyword>
<organism evidence="2 3">
    <name type="scientific">Lentinula raphanica</name>
    <dbReference type="NCBI Taxonomy" id="153919"/>
    <lineage>
        <taxon>Eukaryota</taxon>
        <taxon>Fungi</taxon>
        <taxon>Dikarya</taxon>
        <taxon>Basidiomycota</taxon>
        <taxon>Agaricomycotina</taxon>
        <taxon>Agaricomycetes</taxon>
        <taxon>Agaricomycetidae</taxon>
        <taxon>Agaricales</taxon>
        <taxon>Marasmiineae</taxon>
        <taxon>Omphalotaceae</taxon>
        <taxon>Lentinula</taxon>
    </lineage>
</organism>
<sequence length="158" mass="17916">MGDVFECVGNSPSTFRFNQPKFFLYAFHYTRKNWVKLDEMLLDEKETPLEFLDSTKLHSEEPSPKPDGENTPFSSPPGVNGSSTSKWQVYSTFEPMLTGRSMVTFTFGRHVQSTDNVISYPTLLCSKKVWAGWKDAPLSNHANNSSARTMVLYEKLSS</sequence>
<evidence type="ECO:0000256" key="1">
    <source>
        <dbReference type="SAM" id="MobiDB-lite"/>
    </source>
</evidence>
<comment type="caution">
    <text evidence="2">The sequence shown here is derived from an EMBL/GenBank/DDBJ whole genome shotgun (WGS) entry which is preliminary data.</text>
</comment>
<evidence type="ECO:0000313" key="2">
    <source>
        <dbReference type="EMBL" id="KAJ3831291.1"/>
    </source>
</evidence>
<gene>
    <name evidence="2" type="ORF">F5878DRAFT_647771</name>
</gene>
<accession>A0AA38NVG2</accession>
<feature type="compositionally biased region" description="Basic and acidic residues" evidence="1">
    <location>
        <begin position="52"/>
        <end position="68"/>
    </location>
</feature>
<dbReference type="EMBL" id="MU807609">
    <property type="protein sequence ID" value="KAJ3831291.1"/>
    <property type="molecule type" value="Genomic_DNA"/>
</dbReference>
<dbReference type="Proteomes" id="UP001163846">
    <property type="component" value="Unassembled WGS sequence"/>
</dbReference>
<evidence type="ECO:0000313" key="3">
    <source>
        <dbReference type="Proteomes" id="UP001163846"/>
    </source>
</evidence>
<proteinExistence type="predicted"/>